<dbReference type="NCBIfam" id="TIGR00254">
    <property type="entry name" value="GGDEF"/>
    <property type="match status" value="1"/>
</dbReference>
<evidence type="ECO:0000256" key="5">
    <source>
        <dbReference type="SAM" id="Phobius"/>
    </source>
</evidence>
<dbReference type="InterPro" id="IPR043128">
    <property type="entry name" value="Rev_trsase/Diguanyl_cyclase"/>
</dbReference>
<dbReference type="FunFam" id="3.30.70.270:FF:000001">
    <property type="entry name" value="Diguanylate cyclase domain protein"/>
    <property type="match status" value="1"/>
</dbReference>
<evidence type="ECO:0000256" key="2">
    <source>
        <dbReference type="ARBA" id="ARBA00004533"/>
    </source>
</evidence>
<dbReference type="SUPFAM" id="SSF55073">
    <property type="entry name" value="Nucleotide cyclase"/>
    <property type="match status" value="1"/>
</dbReference>
<keyword evidence="5" id="KW-0812">Transmembrane</keyword>
<feature type="transmembrane region" description="Helical" evidence="5">
    <location>
        <begin position="102"/>
        <end position="122"/>
    </location>
</feature>
<dbReference type="OrthoDB" id="9812260at2"/>
<keyword evidence="5" id="KW-1133">Transmembrane helix</keyword>
<dbReference type="PANTHER" id="PTHR45138:SF9">
    <property type="entry name" value="DIGUANYLATE CYCLASE DGCM-RELATED"/>
    <property type="match status" value="1"/>
</dbReference>
<dbReference type="Pfam" id="PF00990">
    <property type="entry name" value="GGDEF"/>
    <property type="match status" value="1"/>
</dbReference>
<gene>
    <name evidence="7" type="ORF">DBO85_03650</name>
</gene>
<dbReference type="PANTHER" id="PTHR45138">
    <property type="entry name" value="REGULATORY COMPONENTS OF SENSORY TRANSDUCTION SYSTEM"/>
    <property type="match status" value="1"/>
</dbReference>
<proteinExistence type="predicted"/>
<dbReference type="GO" id="GO:0052621">
    <property type="term" value="F:diguanylate cyclase activity"/>
    <property type="evidence" value="ECO:0007669"/>
    <property type="project" value="UniProtKB-EC"/>
</dbReference>
<feature type="transmembrane region" description="Helical" evidence="5">
    <location>
        <begin position="48"/>
        <end position="68"/>
    </location>
</feature>
<dbReference type="GO" id="GO:0005886">
    <property type="term" value="C:plasma membrane"/>
    <property type="evidence" value="ECO:0007669"/>
    <property type="project" value="UniProtKB-SubCell"/>
</dbReference>
<dbReference type="SMART" id="SM00267">
    <property type="entry name" value="GGDEF"/>
    <property type="match status" value="1"/>
</dbReference>
<comment type="caution">
    <text evidence="7">The sequence shown here is derived from an EMBL/GenBank/DDBJ whole genome shotgun (WGS) entry which is preliminary data.</text>
</comment>
<dbReference type="PROSITE" id="PS50887">
    <property type="entry name" value="GGDEF"/>
    <property type="match status" value="1"/>
</dbReference>
<feature type="transmembrane region" description="Helical" evidence="5">
    <location>
        <begin position="182"/>
        <end position="199"/>
    </location>
</feature>
<feature type="domain" description="GGDEF" evidence="6">
    <location>
        <begin position="247"/>
        <end position="374"/>
    </location>
</feature>
<feature type="transmembrane region" description="Helical" evidence="5">
    <location>
        <begin position="74"/>
        <end position="95"/>
    </location>
</feature>
<comment type="cofactor">
    <cofactor evidence="1">
        <name>Mg(2+)</name>
        <dbReference type="ChEBI" id="CHEBI:18420"/>
    </cofactor>
</comment>
<keyword evidence="8" id="KW-1185">Reference proteome</keyword>
<sequence length="374" mass="41642">MLATCQEKPVRLIQHLKQSLDPLHDSSPATCAHFAAWYRHAKVAQIRYVAFLTMALYLVYAAIELNVASDAHGLRLLLHGGVIPGLLLATGLMSFRPTLHRPMIAVLMTAPTFAVAVNLHFNYGHADFAHFAPELYLNLIWTFAISGLRLRQAMLTASISALIILAVTFTDSLQPGVQRLHLIWILASFSFGLLCAQVLEKAYKEIFLQHRDLALSASTDGLTGLWNRARIDQFFAGELARAQRYGTPFSLILMDIDHFKNVNDSHGHTVGDNVLRQFATLLRQNVRNVDKVGRLGGEEFLIVLPEADAQQARAAATLLQQRINAFVFDTVQHKSASFGVTQYDGDRSTQAMLDRVDRALYLAKANGRDRIEVL</sequence>
<dbReference type="InterPro" id="IPR029787">
    <property type="entry name" value="Nucleotide_cyclase"/>
</dbReference>
<dbReference type="InterPro" id="IPR050469">
    <property type="entry name" value="Diguanylate_Cyclase"/>
</dbReference>
<dbReference type="EC" id="2.7.7.65" evidence="3"/>
<dbReference type="CDD" id="cd01949">
    <property type="entry name" value="GGDEF"/>
    <property type="match status" value="1"/>
</dbReference>
<evidence type="ECO:0000313" key="7">
    <source>
        <dbReference type="EMBL" id="PTU75778.1"/>
    </source>
</evidence>
<dbReference type="Proteomes" id="UP000244064">
    <property type="component" value="Unassembled WGS sequence"/>
</dbReference>
<keyword evidence="5" id="KW-0472">Membrane</keyword>
<evidence type="ECO:0000259" key="6">
    <source>
        <dbReference type="PROSITE" id="PS50887"/>
    </source>
</evidence>
<name>A0A2T5PDH0_9PSED</name>
<feature type="transmembrane region" description="Helical" evidence="5">
    <location>
        <begin position="128"/>
        <end position="146"/>
    </location>
</feature>
<comment type="subcellular location">
    <subcellularLocation>
        <location evidence="2">Cell inner membrane</location>
    </subcellularLocation>
</comment>
<feature type="transmembrane region" description="Helical" evidence="5">
    <location>
        <begin position="153"/>
        <end position="170"/>
    </location>
</feature>
<accession>A0A2T5PDH0</accession>
<protein>
    <recommendedName>
        <fullName evidence="3">diguanylate cyclase</fullName>
        <ecNumber evidence="3">2.7.7.65</ecNumber>
    </recommendedName>
</protein>
<evidence type="ECO:0000256" key="3">
    <source>
        <dbReference type="ARBA" id="ARBA00012528"/>
    </source>
</evidence>
<dbReference type="AlphaFoldDB" id="A0A2T5PDH0"/>
<organism evidence="7 8">
    <name type="scientific">Pseudomonas mangrovi</name>
    <dbReference type="NCBI Taxonomy" id="2161748"/>
    <lineage>
        <taxon>Bacteria</taxon>
        <taxon>Pseudomonadati</taxon>
        <taxon>Pseudomonadota</taxon>
        <taxon>Gammaproteobacteria</taxon>
        <taxon>Pseudomonadales</taxon>
        <taxon>Pseudomonadaceae</taxon>
        <taxon>Pseudomonas</taxon>
    </lineage>
</organism>
<evidence type="ECO:0000256" key="1">
    <source>
        <dbReference type="ARBA" id="ARBA00001946"/>
    </source>
</evidence>
<comment type="catalytic activity">
    <reaction evidence="4">
        <text>2 GTP = 3',3'-c-di-GMP + 2 diphosphate</text>
        <dbReference type="Rhea" id="RHEA:24898"/>
        <dbReference type="ChEBI" id="CHEBI:33019"/>
        <dbReference type="ChEBI" id="CHEBI:37565"/>
        <dbReference type="ChEBI" id="CHEBI:58805"/>
        <dbReference type="EC" id="2.7.7.65"/>
    </reaction>
</comment>
<dbReference type="EMBL" id="QASN01000006">
    <property type="protein sequence ID" value="PTU75778.1"/>
    <property type="molecule type" value="Genomic_DNA"/>
</dbReference>
<reference evidence="7 8" key="1">
    <citation type="submission" date="2018-04" db="EMBL/GenBank/DDBJ databases">
        <title>Pseudomonas sp. nov., isolated from mangrove soil.</title>
        <authorList>
            <person name="Chen C."/>
        </authorList>
    </citation>
    <scope>NUCLEOTIDE SEQUENCE [LARGE SCALE GENOMIC DNA]</scope>
    <source>
        <strain evidence="7 8">TC-11</strain>
    </source>
</reference>
<dbReference type="Gene3D" id="3.30.70.270">
    <property type="match status" value="1"/>
</dbReference>
<evidence type="ECO:0000313" key="8">
    <source>
        <dbReference type="Proteomes" id="UP000244064"/>
    </source>
</evidence>
<dbReference type="InterPro" id="IPR000160">
    <property type="entry name" value="GGDEF_dom"/>
</dbReference>
<evidence type="ECO:0000256" key="4">
    <source>
        <dbReference type="ARBA" id="ARBA00034247"/>
    </source>
</evidence>